<organism evidence="11 12">
    <name type="scientific">Amphibacillus xylanus (strain ATCC 51415 / DSM 6626 / JCM 7361 / LMG 17667 / NBRC 15112 / Ep01)</name>
    <dbReference type="NCBI Taxonomy" id="698758"/>
    <lineage>
        <taxon>Bacteria</taxon>
        <taxon>Bacillati</taxon>
        <taxon>Bacillota</taxon>
        <taxon>Bacilli</taxon>
        <taxon>Bacillales</taxon>
        <taxon>Bacillaceae</taxon>
        <taxon>Amphibacillus</taxon>
    </lineage>
</organism>
<dbReference type="Pfam" id="PF00672">
    <property type="entry name" value="HAMP"/>
    <property type="match status" value="1"/>
</dbReference>
<comment type="similarity">
    <text evidence="5">Belongs to the methyl-accepting chemotaxis (MCP) protein family.</text>
</comment>
<evidence type="ECO:0000256" key="6">
    <source>
        <dbReference type="PROSITE-ProRule" id="PRU00284"/>
    </source>
</evidence>
<evidence type="ECO:0000313" key="11">
    <source>
        <dbReference type="EMBL" id="BAM47501.1"/>
    </source>
</evidence>
<name>K0J4B3_AMPXN</name>
<dbReference type="PROSITE" id="PS50885">
    <property type="entry name" value="HAMP"/>
    <property type="match status" value="1"/>
</dbReference>
<evidence type="ECO:0000256" key="3">
    <source>
        <dbReference type="ARBA" id="ARBA00023136"/>
    </source>
</evidence>
<dbReference type="EMBL" id="AP012050">
    <property type="protein sequence ID" value="BAM47501.1"/>
    <property type="molecule type" value="Genomic_DNA"/>
</dbReference>
<dbReference type="HOGENOM" id="CLU_000445_107_19_9"/>
<dbReference type="Gene3D" id="6.10.340.10">
    <property type="match status" value="1"/>
</dbReference>
<keyword evidence="8" id="KW-1133">Transmembrane helix</keyword>
<dbReference type="AlphaFoldDB" id="K0J4B3"/>
<evidence type="ECO:0000259" key="10">
    <source>
        <dbReference type="PROSITE" id="PS50885"/>
    </source>
</evidence>
<dbReference type="PATRIC" id="fig|698758.3.peg.1367"/>
<keyword evidence="8" id="KW-0812">Transmembrane</keyword>
<dbReference type="CDD" id="cd06225">
    <property type="entry name" value="HAMP"/>
    <property type="match status" value="1"/>
</dbReference>
<keyword evidence="2" id="KW-1003">Cell membrane</keyword>
<dbReference type="Proteomes" id="UP000006294">
    <property type="component" value="Chromosome"/>
</dbReference>
<feature type="transmembrane region" description="Helical" evidence="8">
    <location>
        <begin position="188"/>
        <end position="206"/>
    </location>
</feature>
<keyword evidence="12" id="KW-1185">Reference proteome</keyword>
<proteinExistence type="inferred from homology"/>
<dbReference type="CDD" id="cd11386">
    <property type="entry name" value="MCP_signal"/>
    <property type="match status" value="1"/>
</dbReference>
<comment type="subcellular location">
    <subcellularLocation>
        <location evidence="1">Cell membrane</location>
    </subcellularLocation>
</comment>
<feature type="domain" description="HAMP" evidence="10">
    <location>
        <begin position="207"/>
        <end position="260"/>
    </location>
</feature>
<dbReference type="eggNOG" id="COG0840">
    <property type="taxonomic scope" value="Bacteria"/>
</dbReference>
<sequence length="565" mass="62679">MKMNVTRKITIIATIIVFLSVSALSFMNYRSSYREVLQAAGVELTGCANITTGIIDSEALYELVNGNEDRLSQIEEEIEWTVIQKEIFETHYILSLDGKVLAADSNLKAQGFSASDDFFLPDEAIEHILSGHTYYTEVYEFGGMKRLTGYAPIFKDHNPKNEVIAINAIDFEGSIVIERTWQMVKPTLIIGILLPIVAAVVTSLFVRRTIKPIQAISKHVNLVSLGKLNLEPLNINTKDELGQLARDVNEMVDSLKILIQEVVENSEVILATSEELFARADDTNHSTERIHDAISELATGVEKQSLSTETANQNLSNMAQSIQNISSEINELSQALQNADQIANSGQEIVKETMEQMDKINENTNEMNQISKRLNEQSKEIDQIINLITSISEQTNLLALNASIEAARAGEHGKGFSVVANEVRKLAEQTSVAVDEVAQLVNEIQKETQVSLEKTNQGYQSVSQGNKLIALTTESFDKISKTTAQNAEQLTHLLEEIDLIREQVNGLVLEVNEITAIAQHSAKNTSQINQSGEEQTIMMQDIYAASKELATIAEKLHLSIERFES</sequence>
<dbReference type="GO" id="GO:0005886">
    <property type="term" value="C:plasma membrane"/>
    <property type="evidence" value="ECO:0007669"/>
    <property type="project" value="UniProtKB-SubCell"/>
</dbReference>
<dbReference type="RefSeq" id="WP_015010104.1">
    <property type="nucleotide sequence ID" value="NC_018704.1"/>
</dbReference>
<dbReference type="GO" id="GO:0007165">
    <property type="term" value="P:signal transduction"/>
    <property type="evidence" value="ECO:0007669"/>
    <property type="project" value="UniProtKB-KW"/>
</dbReference>
<dbReference type="SMART" id="SM00283">
    <property type="entry name" value="MA"/>
    <property type="match status" value="1"/>
</dbReference>
<feature type="domain" description="Methyl-accepting transducer" evidence="9">
    <location>
        <begin position="279"/>
        <end position="550"/>
    </location>
</feature>
<dbReference type="PANTHER" id="PTHR32089">
    <property type="entry name" value="METHYL-ACCEPTING CHEMOTAXIS PROTEIN MCPB"/>
    <property type="match status" value="1"/>
</dbReference>
<dbReference type="Gene3D" id="1.10.287.950">
    <property type="entry name" value="Methyl-accepting chemotaxis protein"/>
    <property type="match status" value="1"/>
</dbReference>
<evidence type="ECO:0000256" key="2">
    <source>
        <dbReference type="ARBA" id="ARBA00022475"/>
    </source>
</evidence>
<dbReference type="SUPFAM" id="SSF58104">
    <property type="entry name" value="Methyl-accepting chemotaxis protein (MCP) signaling domain"/>
    <property type="match status" value="1"/>
</dbReference>
<reference evidence="11 12" key="1">
    <citation type="submission" date="2011-01" db="EMBL/GenBank/DDBJ databases">
        <title>Whole genome sequence of Amphibacillus xylinus NBRC 15112.</title>
        <authorList>
            <person name="Nakazawa H."/>
            <person name="Katano Y."/>
            <person name="Nakamura S."/>
            <person name="Sasagawa M."/>
            <person name="Fukada J."/>
            <person name="Arai T."/>
            <person name="Sasakura N."/>
            <person name="Mochizuki D."/>
            <person name="Hosoyama A."/>
            <person name="Harada K."/>
            <person name="Horikawa H."/>
            <person name="Kato Y."/>
            <person name="Harada T."/>
            <person name="Sasaki K."/>
            <person name="Sekiguchi M."/>
            <person name="Hodoyama M."/>
            <person name="Nishiko R."/>
            <person name="Narita H."/>
            <person name="Hanamaki A."/>
            <person name="Hata C."/>
            <person name="Konno Y."/>
            <person name="Niimura Y."/>
            <person name="Yamazaki S."/>
            <person name="Fujita N."/>
        </authorList>
    </citation>
    <scope>NUCLEOTIDE SEQUENCE [LARGE SCALE GENOMIC DNA]</scope>
    <source>
        <strain evidence="12">ATCC 51415 / DSM 6626 / JCM 7361 / LMG 17667 / NBRC 15112 / Ep01</strain>
    </source>
</reference>
<keyword evidence="3 8" id="KW-0472">Membrane</keyword>
<protein>
    <submittedName>
        <fullName evidence="11">Methyl-accepting chemotaxis protein</fullName>
    </submittedName>
</protein>
<dbReference type="STRING" id="698758.AXY_13690"/>
<dbReference type="InterPro" id="IPR004089">
    <property type="entry name" value="MCPsignal_dom"/>
</dbReference>
<dbReference type="SMART" id="SM00304">
    <property type="entry name" value="HAMP"/>
    <property type="match status" value="1"/>
</dbReference>
<evidence type="ECO:0000256" key="5">
    <source>
        <dbReference type="ARBA" id="ARBA00029447"/>
    </source>
</evidence>
<dbReference type="OrthoDB" id="2513043at2"/>
<accession>K0J4B3</accession>
<dbReference type="PANTHER" id="PTHR32089:SF114">
    <property type="entry name" value="METHYL-ACCEPTING CHEMOTAXIS PROTEIN MCPB"/>
    <property type="match status" value="1"/>
</dbReference>
<dbReference type="InterPro" id="IPR003660">
    <property type="entry name" value="HAMP_dom"/>
</dbReference>
<evidence type="ECO:0000313" key="12">
    <source>
        <dbReference type="Proteomes" id="UP000006294"/>
    </source>
</evidence>
<dbReference type="PROSITE" id="PS50111">
    <property type="entry name" value="CHEMOTAXIS_TRANSDUC_2"/>
    <property type="match status" value="1"/>
</dbReference>
<evidence type="ECO:0000256" key="7">
    <source>
        <dbReference type="SAM" id="Coils"/>
    </source>
</evidence>
<dbReference type="Pfam" id="PF00015">
    <property type="entry name" value="MCPsignal"/>
    <property type="match status" value="1"/>
</dbReference>
<dbReference type="KEGG" id="axl:AXY_13690"/>
<feature type="coiled-coil region" evidence="7">
    <location>
        <begin position="315"/>
        <end position="387"/>
    </location>
</feature>
<gene>
    <name evidence="11" type="ordered locus">AXY_13690</name>
</gene>
<evidence type="ECO:0000256" key="8">
    <source>
        <dbReference type="SAM" id="Phobius"/>
    </source>
</evidence>
<evidence type="ECO:0000256" key="4">
    <source>
        <dbReference type="ARBA" id="ARBA00023224"/>
    </source>
</evidence>
<keyword evidence="4 6" id="KW-0807">Transducer</keyword>
<evidence type="ECO:0000256" key="1">
    <source>
        <dbReference type="ARBA" id="ARBA00004236"/>
    </source>
</evidence>
<keyword evidence="7" id="KW-0175">Coiled coil</keyword>
<evidence type="ECO:0000259" key="9">
    <source>
        <dbReference type="PROSITE" id="PS50111"/>
    </source>
</evidence>